<dbReference type="InterPro" id="IPR011990">
    <property type="entry name" value="TPR-like_helical_dom_sf"/>
</dbReference>
<dbReference type="SUPFAM" id="SSF54534">
    <property type="entry name" value="FKBP-like"/>
    <property type="match status" value="1"/>
</dbReference>
<evidence type="ECO:0000313" key="3">
    <source>
        <dbReference type="Proteomes" id="UP000241769"/>
    </source>
</evidence>
<dbReference type="Gene3D" id="1.25.40.10">
    <property type="entry name" value="Tetratricopeptide repeat domain"/>
    <property type="match status" value="1"/>
</dbReference>
<dbReference type="Pfam" id="PF14559">
    <property type="entry name" value="TPR_19"/>
    <property type="match status" value="1"/>
</dbReference>
<dbReference type="InterPro" id="IPR050754">
    <property type="entry name" value="FKBP4/5/8-like"/>
</dbReference>
<dbReference type="OrthoDB" id="199930at2759"/>
<keyword evidence="1" id="KW-0802">TPR repeat</keyword>
<dbReference type="Gene3D" id="3.10.50.40">
    <property type="match status" value="1"/>
</dbReference>
<organism evidence="2 3">
    <name type="scientific">Planoprotostelium fungivorum</name>
    <dbReference type="NCBI Taxonomy" id="1890364"/>
    <lineage>
        <taxon>Eukaryota</taxon>
        <taxon>Amoebozoa</taxon>
        <taxon>Evosea</taxon>
        <taxon>Variosea</taxon>
        <taxon>Cavosteliida</taxon>
        <taxon>Cavosteliaceae</taxon>
        <taxon>Planoprotostelium</taxon>
    </lineage>
</organism>
<dbReference type="STRING" id="1890364.A0A2P6ND22"/>
<proteinExistence type="predicted"/>
<dbReference type="Proteomes" id="UP000241769">
    <property type="component" value="Unassembled WGS sequence"/>
</dbReference>
<dbReference type="InterPro" id="IPR046357">
    <property type="entry name" value="PPIase_dom_sf"/>
</dbReference>
<dbReference type="InParanoid" id="A0A2P6ND22"/>
<dbReference type="EMBL" id="MDYQ01000116">
    <property type="protein sequence ID" value="PRP81848.1"/>
    <property type="molecule type" value="Genomic_DNA"/>
</dbReference>
<dbReference type="SMART" id="SM00028">
    <property type="entry name" value="TPR"/>
    <property type="match status" value="3"/>
</dbReference>
<dbReference type="PROSITE" id="PS50005">
    <property type="entry name" value="TPR"/>
    <property type="match status" value="1"/>
</dbReference>
<comment type="caution">
    <text evidence="2">The sequence shown here is derived from an EMBL/GenBank/DDBJ whole genome shotgun (WGS) entry which is preliminary data.</text>
</comment>
<reference evidence="2 3" key="1">
    <citation type="journal article" date="2018" name="Genome Biol. Evol.">
        <title>Multiple Roots of Fruiting Body Formation in Amoebozoa.</title>
        <authorList>
            <person name="Hillmann F."/>
            <person name="Forbes G."/>
            <person name="Novohradska S."/>
            <person name="Ferling I."/>
            <person name="Riege K."/>
            <person name="Groth M."/>
            <person name="Westermann M."/>
            <person name="Marz M."/>
            <person name="Spaller T."/>
            <person name="Winckler T."/>
            <person name="Schaap P."/>
            <person name="Glockner G."/>
        </authorList>
    </citation>
    <scope>NUCLEOTIDE SEQUENCE [LARGE SCALE GENOMIC DNA]</scope>
    <source>
        <strain evidence="2 3">Jena</strain>
    </source>
</reference>
<gene>
    <name evidence="2" type="ORF">PROFUN_10597</name>
</gene>
<accession>A0A2P6ND22</accession>
<keyword evidence="3" id="KW-1185">Reference proteome</keyword>
<dbReference type="SUPFAM" id="SSF48452">
    <property type="entry name" value="TPR-like"/>
    <property type="match status" value="1"/>
</dbReference>
<dbReference type="PANTHER" id="PTHR46512">
    <property type="entry name" value="PEPTIDYLPROLYL ISOMERASE"/>
    <property type="match status" value="1"/>
</dbReference>
<evidence type="ECO:0000256" key="1">
    <source>
        <dbReference type="PROSITE-ProRule" id="PRU00339"/>
    </source>
</evidence>
<name>A0A2P6ND22_9EUKA</name>
<protein>
    <submittedName>
        <fullName evidence="2">Peptidyl-prolyl isomerase PASTICCINO1-like</fullName>
    </submittedName>
</protein>
<dbReference type="InterPro" id="IPR019734">
    <property type="entry name" value="TPR_rpt"/>
</dbReference>
<keyword evidence="2" id="KW-0413">Isomerase</keyword>
<sequence length="332" mass="37699">MTIPNARDFAPRVARVTPREQLKQFVQQQQIEGLKIEPNGTDTDVSFDRSNISPQSITEHPSVQKYPLISGAGAPATTSSTVAVRYVIRESIGHRILDDLHGRKNSTPLTIDLGEDQLPSVMEESLLTMREGDVCIITSPPNLFPLLSTTHENSIEIRLELVSVKDKSEEKVYDDITSCISDVEDMRKEGNEHFKSKSWDKAEITYLQAMEKLTSYDAQDDEEASTIDRNRFPLLTNLSAVLLKREDYRRAEVYAREAVKLDGNSAKAQWRLGQSLMEQGRLEEARECLVTAAKLEPKDVSIRKDVKEVLEMMKIEREMEKLRPNGMRGMFK</sequence>
<dbReference type="AlphaFoldDB" id="A0A2P6ND22"/>
<dbReference type="FunCoup" id="A0A2P6ND22">
    <property type="interactions" value="1"/>
</dbReference>
<dbReference type="GO" id="GO:0003755">
    <property type="term" value="F:peptidyl-prolyl cis-trans isomerase activity"/>
    <property type="evidence" value="ECO:0007669"/>
    <property type="project" value="InterPro"/>
</dbReference>
<feature type="repeat" description="TPR" evidence="1">
    <location>
        <begin position="266"/>
        <end position="299"/>
    </location>
</feature>
<evidence type="ECO:0000313" key="2">
    <source>
        <dbReference type="EMBL" id="PRP81848.1"/>
    </source>
</evidence>